<protein>
    <submittedName>
        <fullName evidence="1">Oxidoreductase</fullName>
    </submittedName>
</protein>
<dbReference type="EMBL" id="JAUYVI010000004">
    <property type="protein sequence ID" value="MDQ7248395.1"/>
    <property type="molecule type" value="Genomic_DNA"/>
</dbReference>
<evidence type="ECO:0000313" key="2">
    <source>
        <dbReference type="Proteomes" id="UP001230156"/>
    </source>
</evidence>
<dbReference type="InterPro" id="IPR036374">
    <property type="entry name" value="OxRdtase_Mopterin-bd_sf"/>
</dbReference>
<reference evidence="2" key="1">
    <citation type="submission" date="2023-08" db="EMBL/GenBank/DDBJ databases">
        <title>Rhodospirillaceae gen. nov., a novel taxon isolated from the Yangtze River Yuezi River estuary sludge.</title>
        <authorList>
            <person name="Ruan L."/>
        </authorList>
    </citation>
    <scope>NUCLEOTIDE SEQUENCE [LARGE SCALE GENOMIC DNA]</scope>
    <source>
        <strain evidence="2">R-7</strain>
    </source>
</reference>
<dbReference type="Gene3D" id="3.90.420.10">
    <property type="entry name" value="Oxidoreductase, molybdopterin-binding domain"/>
    <property type="match status" value="1"/>
</dbReference>
<gene>
    <name evidence="1" type="ORF">Q8A70_11995</name>
</gene>
<dbReference type="RefSeq" id="WP_379955878.1">
    <property type="nucleotide sequence ID" value="NZ_JAUYVI010000004.1"/>
</dbReference>
<dbReference type="SUPFAM" id="SSF56524">
    <property type="entry name" value="Oxidoreductase molybdopterin-binding domain"/>
    <property type="match status" value="1"/>
</dbReference>
<comment type="caution">
    <text evidence="1">The sequence shown here is derived from an EMBL/GenBank/DDBJ whole genome shotgun (WGS) entry which is preliminary data.</text>
</comment>
<sequence length="162" mass="17580">MAAGAALSLSFPALAEPLAKPLGGAIILTVGGAIANSNGDGNVFFDLALLQTLPARDLVTETPWTKGPHRFTGVPLEALMKWVGARGQTIRVDALNDYSVDVPIKDGPAHGALVVYLFDGEPMLPSDRGPLWIVYPFRDRPETRTETFYQRAVWNVYAMTVR</sequence>
<organism evidence="1 2">
    <name type="scientific">Dongia sedimenti</name>
    <dbReference type="NCBI Taxonomy" id="3064282"/>
    <lineage>
        <taxon>Bacteria</taxon>
        <taxon>Pseudomonadati</taxon>
        <taxon>Pseudomonadota</taxon>
        <taxon>Alphaproteobacteria</taxon>
        <taxon>Rhodospirillales</taxon>
        <taxon>Dongiaceae</taxon>
        <taxon>Dongia</taxon>
    </lineage>
</organism>
<keyword evidence="2" id="KW-1185">Reference proteome</keyword>
<evidence type="ECO:0000313" key="1">
    <source>
        <dbReference type="EMBL" id="MDQ7248395.1"/>
    </source>
</evidence>
<dbReference type="Proteomes" id="UP001230156">
    <property type="component" value="Unassembled WGS sequence"/>
</dbReference>
<name>A0ABU0YKZ2_9PROT</name>
<proteinExistence type="predicted"/>
<accession>A0ABU0YKZ2</accession>